<organism evidence="2 3">
    <name type="scientific">Planctomicrobium piriforme</name>
    <dbReference type="NCBI Taxonomy" id="1576369"/>
    <lineage>
        <taxon>Bacteria</taxon>
        <taxon>Pseudomonadati</taxon>
        <taxon>Planctomycetota</taxon>
        <taxon>Planctomycetia</taxon>
        <taxon>Planctomycetales</taxon>
        <taxon>Planctomycetaceae</taxon>
        <taxon>Planctomicrobium</taxon>
    </lineage>
</organism>
<dbReference type="InterPro" id="IPR011335">
    <property type="entry name" value="Restrct_endonuc-II-like"/>
</dbReference>
<evidence type="ECO:0000313" key="3">
    <source>
        <dbReference type="Proteomes" id="UP000199518"/>
    </source>
</evidence>
<dbReference type="RefSeq" id="WP_092048393.1">
    <property type="nucleotide sequence ID" value="NZ_FOQD01000004.1"/>
</dbReference>
<keyword evidence="2" id="KW-0540">Nuclease</keyword>
<dbReference type="Proteomes" id="UP000199518">
    <property type="component" value="Unassembled WGS sequence"/>
</dbReference>
<dbReference type="InterPro" id="IPR007560">
    <property type="entry name" value="Restrct_endonuc_IV_Mrr"/>
</dbReference>
<keyword evidence="2" id="KW-0378">Hydrolase</keyword>
<dbReference type="SUPFAM" id="SSF52980">
    <property type="entry name" value="Restriction endonuclease-like"/>
    <property type="match status" value="1"/>
</dbReference>
<proteinExistence type="predicted"/>
<dbReference type="OrthoDB" id="5521926at2"/>
<dbReference type="GO" id="GO:0003677">
    <property type="term" value="F:DNA binding"/>
    <property type="evidence" value="ECO:0007669"/>
    <property type="project" value="InterPro"/>
</dbReference>
<keyword evidence="2" id="KW-0255">Endonuclease</keyword>
<name>A0A1I3DZV3_9PLAN</name>
<feature type="domain" description="Restriction endonuclease type IV Mrr" evidence="1">
    <location>
        <begin position="174"/>
        <end position="288"/>
    </location>
</feature>
<dbReference type="AlphaFoldDB" id="A0A1I3DZV3"/>
<reference evidence="3" key="1">
    <citation type="submission" date="2016-10" db="EMBL/GenBank/DDBJ databases">
        <authorList>
            <person name="Varghese N."/>
            <person name="Submissions S."/>
        </authorList>
    </citation>
    <scope>NUCLEOTIDE SEQUENCE [LARGE SCALE GENOMIC DNA]</scope>
    <source>
        <strain evidence="3">DSM 26348</strain>
    </source>
</reference>
<gene>
    <name evidence="2" type="ORF">SAMN05421753_10417</name>
</gene>
<evidence type="ECO:0000259" key="1">
    <source>
        <dbReference type="Pfam" id="PF04471"/>
    </source>
</evidence>
<dbReference type="GO" id="GO:0009307">
    <property type="term" value="P:DNA restriction-modification system"/>
    <property type="evidence" value="ECO:0007669"/>
    <property type="project" value="InterPro"/>
</dbReference>
<keyword evidence="3" id="KW-1185">Reference proteome</keyword>
<dbReference type="STRING" id="1576369.SAMN05421753_10417"/>
<protein>
    <submittedName>
        <fullName evidence="2">Restriction endonuclease</fullName>
    </submittedName>
</protein>
<dbReference type="GO" id="GO:0004519">
    <property type="term" value="F:endonuclease activity"/>
    <property type="evidence" value="ECO:0007669"/>
    <property type="project" value="UniProtKB-KW"/>
</dbReference>
<evidence type="ECO:0000313" key="2">
    <source>
        <dbReference type="EMBL" id="SFH92129.1"/>
    </source>
</evidence>
<dbReference type="Pfam" id="PF04471">
    <property type="entry name" value="Mrr_cat"/>
    <property type="match status" value="1"/>
</dbReference>
<accession>A0A1I3DZV3</accession>
<dbReference type="EMBL" id="FOQD01000004">
    <property type="protein sequence ID" value="SFH92129.1"/>
    <property type="molecule type" value="Genomic_DNA"/>
</dbReference>
<sequence>MDITFHYPPELFNLLVDTIPRLCRSKEDTVLFLRGAGISSQLTADLSEIIRTNRKEIDKFKIVRTVLTRLNEKGEVALRERREIVKRVVEFDDFSHCWDNERLKAQGLVCQIQKLVNVKDSFTRMKSERDQERKDHIAKKERELAEILRKREAIESIKNELYALFGEENPRARGKKLEGILNRWFAEAGIGVRKAFEVVDPDGAGIVEQVDGVIDLNGHLCFVEMKWWKDPVGVAEISQHMMRVFLRAETRAILISASEYTETAVASCRQALTQKAVTLCTLQELVTVLERQANIAVFLSRKMHTTIIDKSPFPSVAIE</sequence>